<keyword evidence="1" id="KW-0732">Signal</keyword>
<comment type="caution">
    <text evidence="2">The sequence shown here is derived from an EMBL/GenBank/DDBJ whole genome shotgun (WGS) entry which is preliminary data.</text>
</comment>
<dbReference type="EMBL" id="PQXN01000073">
    <property type="protein sequence ID" value="TGO56794.1"/>
    <property type="molecule type" value="Genomic_DNA"/>
</dbReference>
<dbReference type="Proteomes" id="UP000297527">
    <property type="component" value="Unassembled WGS sequence"/>
</dbReference>
<organism evidence="2 3">
    <name type="scientific">Botryotinia convoluta</name>
    <dbReference type="NCBI Taxonomy" id="54673"/>
    <lineage>
        <taxon>Eukaryota</taxon>
        <taxon>Fungi</taxon>
        <taxon>Dikarya</taxon>
        <taxon>Ascomycota</taxon>
        <taxon>Pezizomycotina</taxon>
        <taxon>Leotiomycetes</taxon>
        <taxon>Helotiales</taxon>
        <taxon>Sclerotiniaceae</taxon>
        <taxon>Botryotinia</taxon>
    </lineage>
</organism>
<sequence>MTDFIALVALIVALIALVVAVFQLAQQLMATGYVVRKCDSVVSGGVIRGGTRKFHWKQYCFTVKYQAVTFASPMASAPRLPLKIPMSCPKNLKIQYGIALKAQNRNGRRLKKLGYLLYNICPLVCNHTGLEQDGKLEIEFLMV</sequence>
<evidence type="ECO:0000313" key="3">
    <source>
        <dbReference type="Proteomes" id="UP000297527"/>
    </source>
</evidence>
<evidence type="ECO:0000313" key="2">
    <source>
        <dbReference type="EMBL" id="TGO56794.1"/>
    </source>
</evidence>
<feature type="signal peptide" evidence="1">
    <location>
        <begin position="1"/>
        <end position="20"/>
    </location>
</feature>
<name>A0A4Z1I7W5_9HELO</name>
<dbReference type="OrthoDB" id="5381061at2759"/>
<gene>
    <name evidence="2" type="ORF">BCON_0073g00280</name>
</gene>
<feature type="chain" id="PRO_5021366807" evidence="1">
    <location>
        <begin position="21"/>
        <end position="143"/>
    </location>
</feature>
<protein>
    <submittedName>
        <fullName evidence="2">Uncharacterized protein</fullName>
    </submittedName>
</protein>
<accession>A0A4Z1I7W5</accession>
<proteinExistence type="predicted"/>
<reference evidence="2 3" key="1">
    <citation type="submission" date="2017-12" db="EMBL/GenBank/DDBJ databases">
        <title>Comparative genomics of Botrytis spp.</title>
        <authorList>
            <person name="Valero-Jimenez C.A."/>
            <person name="Tapia P."/>
            <person name="Veloso J."/>
            <person name="Silva-Moreno E."/>
            <person name="Staats M."/>
            <person name="Valdes J.H."/>
            <person name="Van Kan J.A.L."/>
        </authorList>
    </citation>
    <scope>NUCLEOTIDE SEQUENCE [LARGE SCALE GENOMIC DNA]</scope>
    <source>
        <strain evidence="2 3">MUCL11595</strain>
    </source>
</reference>
<evidence type="ECO:0000256" key="1">
    <source>
        <dbReference type="SAM" id="SignalP"/>
    </source>
</evidence>
<dbReference type="AlphaFoldDB" id="A0A4Z1I7W5"/>
<keyword evidence="3" id="KW-1185">Reference proteome</keyword>